<dbReference type="AlphaFoldDB" id="A9BC64"/>
<dbReference type="SUPFAM" id="SSF52402">
    <property type="entry name" value="Adenine nucleotide alpha hydrolases-like"/>
    <property type="match status" value="1"/>
</dbReference>
<dbReference type="OrthoDB" id="702at2"/>
<accession>A9BC64</accession>
<dbReference type="InterPro" id="IPR020022">
    <property type="entry name" value="N-acetyl_sugar_amidoTrfase"/>
</dbReference>
<dbReference type="HOGENOM" id="CLU_056004_1_0_3"/>
<proteinExistence type="predicted"/>
<evidence type="ECO:0008006" key="3">
    <source>
        <dbReference type="Google" id="ProtNLM"/>
    </source>
</evidence>
<dbReference type="Gene3D" id="3.40.50.620">
    <property type="entry name" value="HUPs"/>
    <property type="match status" value="1"/>
</dbReference>
<gene>
    <name evidence="1" type="ordered locus">P9211_14951</name>
</gene>
<sequence length="402" mass="46574">MRKSLLNISNLPKLPPLTDIEKQLLEEKVDIDSKYKLPKEIKLCHKCVITNQRPRITINEDGICNPCKYWARKHSSFDWNSLADEFRELCDKYRSSDGSYDVLVPSSGGKDSSYVAYRLRDEYDMHPLTVTWSPSLYTEIGFENFQNHIHHGLDNVLVTANGLVHRRLCRSSTIIMGDPFQPFVYGQCNVPLRIAKAYDIPLIVDGENGEVEYGGDDNTEQLTGFQNDESVEFWQSGMAVEEWQKYGYSDSELFIYQPPKQQINVRRVFFSYYHNWMPHDHYYYASQNAGFVSNPDRSECTFSRYASLDDSIDPFHYYFALLKFGIGRATSDAAHELREGVLERDEAIQLVNKFDCQAPSKETTEIFLKYCSIDKGALQKIVDRWTNSRIWSARNDLPSLQF</sequence>
<keyword evidence="2" id="KW-1185">Reference proteome</keyword>
<name>A9BC64_PROM4</name>
<dbReference type="InterPro" id="IPR014729">
    <property type="entry name" value="Rossmann-like_a/b/a_fold"/>
</dbReference>
<dbReference type="RefSeq" id="WP_012196047.1">
    <property type="nucleotide sequence ID" value="NC_009976.1"/>
</dbReference>
<protein>
    <recommendedName>
        <fullName evidence="3">N-acetyl sugar amidotransferase</fullName>
    </recommendedName>
</protein>
<dbReference type="NCBIfam" id="TIGR03573">
    <property type="entry name" value="WbuX"/>
    <property type="match status" value="1"/>
</dbReference>
<evidence type="ECO:0000313" key="2">
    <source>
        <dbReference type="Proteomes" id="UP000000788"/>
    </source>
</evidence>
<dbReference type="EMBL" id="CP000878">
    <property type="protein sequence ID" value="ABX09426.1"/>
    <property type="molecule type" value="Genomic_DNA"/>
</dbReference>
<dbReference type="eggNOG" id="COG0037">
    <property type="taxonomic scope" value="Bacteria"/>
</dbReference>
<reference evidence="1 2" key="1">
    <citation type="journal article" date="2007" name="PLoS Genet.">
        <title>Patterns and implications of gene gain and loss in the evolution of Prochlorococcus.</title>
        <authorList>
            <person name="Kettler G.C."/>
            <person name="Martiny A.C."/>
            <person name="Huang K."/>
            <person name="Zucker J."/>
            <person name="Coleman M.L."/>
            <person name="Rodrigue S."/>
            <person name="Chen F."/>
            <person name="Lapidus A."/>
            <person name="Ferriera S."/>
            <person name="Johnson J."/>
            <person name="Steglich C."/>
            <person name="Church G.M."/>
            <person name="Richardson P."/>
            <person name="Chisholm S.W."/>
        </authorList>
    </citation>
    <scope>NUCLEOTIDE SEQUENCE [LARGE SCALE GENOMIC DNA]</scope>
    <source>
        <strain evidence="2">MIT 9211</strain>
    </source>
</reference>
<organism evidence="1 2">
    <name type="scientific">Prochlorococcus marinus (strain MIT 9211)</name>
    <dbReference type="NCBI Taxonomy" id="93059"/>
    <lineage>
        <taxon>Bacteria</taxon>
        <taxon>Bacillati</taxon>
        <taxon>Cyanobacteriota</taxon>
        <taxon>Cyanophyceae</taxon>
        <taxon>Synechococcales</taxon>
        <taxon>Prochlorococcaceae</taxon>
        <taxon>Prochlorococcus</taxon>
    </lineage>
</organism>
<dbReference type="STRING" id="93059.P9211_14951"/>
<dbReference type="Proteomes" id="UP000000788">
    <property type="component" value="Chromosome"/>
</dbReference>
<dbReference type="KEGG" id="pmj:P9211_14951"/>
<evidence type="ECO:0000313" key="1">
    <source>
        <dbReference type="EMBL" id="ABX09426.1"/>
    </source>
</evidence>